<protein>
    <submittedName>
        <fullName evidence="6">C6 transcription factor, putative</fullName>
    </submittedName>
</protein>
<dbReference type="VEuPathDB" id="FungiDB:PMAA_099360"/>
<keyword evidence="7" id="KW-1185">Reference proteome</keyword>
<dbReference type="InterPro" id="IPR036864">
    <property type="entry name" value="Zn2-C6_fun-type_DNA-bd_sf"/>
</dbReference>
<sequence>MFAQTKGESSCSNCRAKKVRCDRIRPKCSSCRKSGLECLAPEPRPRILWMRPKTAEAFKRGDVHEETETYARRRPLFKANQQAQNAADLLELVSQAPIEVMLESIDRKEAAVELGGVIRNGPFQMFRGRTLGSSNSIDFIQDDQSSPIHMESWSTPVPDLDEIDRYILQTSTDRTHSPTATPQEVGLQFQTVINDSLPLDKGSSGISSDFPSFIPSHIPPEISPECATDLKDIDMSTVKLLLDYYQNTLVPRLTPAEVPYKSPWKTLYIPNILSAVGDVVLSGNGSNAKMSLMFAALAISAFNLDGLDRSTGDESAIQARDWRKLGRIYRERATKRLKSSLLVLSTVQTKKEKYKDILMSMLSMITICVVSGDMENAAHYLRDLGQYISIYGMPKLFKSRKVQMLHSIYLYLCILTRCPDTQAQGFAIMSTHGPNQDVALSSQQPPTWDILVQCSPDEQLNDQVLAAEMLYFPKSIFEQIYSIPESLFKLILQTTQLAGEVAKISSRDKLILGGDELLASKIKDLEGKICSWDYNDVVGVQPIHRPPKEQFPHHFVQAMYAALMIYFYRGVRDLHIAAVQPYVEQTIYHLMEFDKMKEPYNDRSSNTCWPGFIAGCEATQIKTRNQIDAWMERSAQDSGFRMFSVARRAIQKVWNARSQSRNQNLSWNGILKDCSDLRVLVLT</sequence>
<gene>
    <name evidence="6" type="ORF">PMAA_099360</name>
</gene>
<evidence type="ECO:0000259" key="5">
    <source>
        <dbReference type="PROSITE" id="PS50048"/>
    </source>
</evidence>
<feature type="domain" description="Zn(2)-C6 fungal-type" evidence="5">
    <location>
        <begin position="10"/>
        <end position="38"/>
    </location>
</feature>
<proteinExistence type="predicted"/>
<dbReference type="Pfam" id="PF00172">
    <property type="entry name" value="Zn_clus"/>
    <property type="match status" value="1"/>
</dbReference>
<dbReference type="STRING" id="441960.B6QJ03"/>
<reference evidence="7" key="1">
    <citation type="journal article" date="2015" name="Genome Announc.">
        <title>Genome sequence of the AIDS-associated pathogen Penicillium marneffei (ATCC18224) and its near taxonomic relative Talaromyces stipitatus (ATCC10500).</title>
        <authorList>
            <person name="Nierman W.C."/>
            <person name="Fedorova-Abrams N.D."/>
            <person name="Andrianopoulos A."/>
        </authorList>
    </citation>
    <scope>NUCLEOTIDE SEQUENCE [LARGE SCALE GENOMIC DNA]</scope>
    <source>
        <strain evidence="7">ATCC 18224 / CBS 334.59 / QM 7333</strain>
    </source>
</reference>
<evidence type="ECO:0000256" key="2">
    <source>
        <dbReference type="ARBA" id="ARBA00023125"/>
    </source>
</evidence>
<dbReference type="GO" id="GO:0008270">
    <property type="term" value="F:zinc ion binding"/>
    <property type="evidence" value="ECO:0007669"/>
    <property type="project" value="InterPro"/>
</dbReference>
<evidence type="ECO:0000313" key="7">
    <source>
        <dbReference type="Proteomes" id="UP000001294"/>
    </source>
</evidence>
<dbReference type="Pfam" id="PF11951">
    <property type="entry name" value="Fungal_trans_2"/>
    <property type="match status" value="1"/>
</dbReference>
<dbReference type="EMBL" id="DS995902">
    <property type="protein sequence ID" value="EEA23348.1"/>
    <property type="molecule type" value="Genomic_DNA"/>
</dbReference>
<evidence type="ECO:0000256" key="1">
    <source>
        <dbReference type="ARBA" id="ARBA00023015"/>
    </source>
</evidence>
<organism evidence="6 7">
    <name type="scientific">Talaromyces marneffei (strain ATCC 18224 / CBS 334.59 / QM 7333)</name>
    <name type="common">Penicillium marneffei</name>
    <dbReference type="NCBI Taxonomy" id="441960"/>
    <lineage>
        <taxon>Eukaryota</taxon>
        <taxon>Fungi</taxon>
        <taxon>Dikarya</taxon>
        <taxon>Ascomycota</taxon>
        <taxon>Pezizomycotina</taxon>
        <taxon>Eurotiomycetes</taxon>
        <taxon>Eurotiomycetidae</taxon>
        <taxon>Eurotiales</taxon>
        <taxon>Trichocomaceae</taxon>
        <taxon>Talaromyces</taxon>
        <taxon>Talaromyces sect. Talaromyces</taxon>
    </lineage>
</organism>
<dbReference type="PANTHER" id="PTHR31069">
    <property type="entry name" value="OLEATE-ACTIVATED TRANSCRIPTION FACTOR 1-RELATED"/>
    <property type="match status" value="1"/>
</dbReference>
<dbReference type="GO" id="GO:0000981">
    <property type="term" value="F:DNA-binding transcription factor activity, RNA polymerase II-specific"/>
    <property type="evidence" value="ECO:0007669"/>
    <property type="project" value="InterPro"/>
</dbReference>
<name>B6QJ03_TALMQ</name>
<dbReference type="PROSITE" id="PS50048">
    <property type="entry name" value="ZN2_CY6_FUNGAL_2"/>
    <property type="match status" value="1"/>
</dbReference>
<dbReference type="InterPro" id="IPR001138">
    <property type="entry name" value="Zn2Cys6_DnaBD"/>
</dbReference>
<dbReference type="Gene3D" id="4.10.240.10">
    <property type="entry name" value="Zn(2)-C6 fungal-type DNA-binding domain"/>
    <property type="match status" value="1"/>
</dbReference>
<dbReference type="InterPro" id="IPR021858">
    <property type="entry name" value="Fun_TF"/>
</dbReference>
<dbReference type="HOGENOM" id="CLU_009030_0_2_1"/>
<keyword evidence="4" id="KW-0539">Nucleus</keyword>
<dbReference type="PROSITE" id="PS00463">
    <property type="entry name" value="ZN2_CY6_FUNGAL_1"/>
    <property type="match status" value="1"/>
</dbReference>
<evidence type="ECO:0000313" key="6">
    <source>
        <dbReference type="EMBL" id="EEA23348.1"/>
    </source>
</evidence>
<dbReference type="OrthoDB" id="3477330at2759"/>
<dbReference type="SMART" id="SM00066">
    <property type="entry name" value="GAL4"/>
    <property type="match status" value="1"/>
</dbReference>
<dbReference type="SUPFAM" id="SSF57701">
    <property type="entry name" value="Zn2/Cys6 DNA-binding domain"/>
    <property type="match status" value="1"/>
</dbReference>
<dbReference type="CDD" id="cd00067">
    <property type="entry name" value="GAL4"/>
    <property type="match status" value="1"/>
</dbReference>
<evidence type="ECO:0000256" key="3">
    <source>
        <dbReference type="ARBA" id="ARBA00023163"/>
    </source>
</evidence>
<keyword evidence="2" id="KW-0238">DNA-binding</keyword>
<keyword evidence="3" id="KW-0804">Transcription</keyword>
<dbReference type="InterPro" id="IPR050675">
    <property type="entry name" value="OAF3"/>
</dbReference>
<dbReference type="GO" id="GO:0003677">
    <property type="term" value="F:DNA binding"/>
    <property type="evidence" value="ECO:0007669"/>
    <property type="project" value="UniProtKB-KW"/>
</dbReference>
<accession>B6QJ03</accession>
<dbReference type="PhylomeDB" id="B6QJ03"/>
<dbReference type="PANTHER" id="PTHR31069:SF32">
    <property type="entry name" value="ARGININE METABOLISM REGULATION PROTEIN II"/>
    <property type="match status" value="1"/>
</dbReference>
<evidence type="ECO:0000256" key="4">
    <source>
        <dbReference type="ARBA" id="ARBA00023242"/>
    </source>
</evidence>
<keyword evidence="1" id="KW-0805">Transcription regulation</keyword>
<dbReference type="AlphaFoldDB" id="B6QJ03"/>
<dbReference type="Proteomes" id="UP000001294">
    <property type="component" value="Unassembled WGS sequence"/>
</dbReference>